<reference evidence="1" key="2">
    <citation type="submission" date="2023-06" db="EMBL/GenBank/DDBJ databases">
        <authorList>
            <person name="Ma L."/>
            <person name="Liu K.-W."/>
            <person name="Li Z."/>
            <person name="Hsiao Y.-Y."/>
            <person name="Qi Y."/>
            <person name="Fu T."/>
            <person name="Tang G."/>
            <person name="Zhang D."/>
            <person name="Sun W.-H."/>
            <person name="Liu D.-K."/>
            <person name="Li Y."/>
            <person name="Chen G.-Z."/>
            <person name="Liu X.-D."/>
            <person name="Liao X.-Y."/>
            <person name="Jiang Y.-T."/>
            <person name="Yu X."/>
            <person name="Hao Y."/>
            <person name="Huang J."/>
            <person name="Zhao X.-W."/>
            <person name="Ke S."/>
            <person name="Chen Y.-Y."/>
            <person name="Wu W.-L."/>
            <person name="Hsu J.-L."/>
            <person name="Lin Y.-F."/>
            <person name="Huang M.-D."/>
            <person name="Li C.-Y."/>
            <person name="Huang L."/>
            <person name="Wang Z.-W."/>
            <person name="Zhao X."/>
            <person name="Zhong W.-Y."/>
            <person name="Peng D.-H."/>
            <person name="Ahmad S."/>
            <person name="Lan S."/>
            <person name="Zhang J.-S."/>
            <person name="Tsai W.-C."/>
            <person name="Van De Peer Y."/>
            <person name="Liu Z.-J."/>
        </authorList>
    </citation>
    <scope>NUCLEOTIDE SEQUENCE</scope>
    <source>
        <strain evidence="1">CP</strain>
        <tissue evidence="1">Leaves</tissue>
    </source>
</reference>
<dbReference type="AlphaFoldDB" id="A0AAV9DSI8"/>
<proteinExistence type="predicted"/>
<evidence type="ECO:0000313" key="2">
    <source>
        <dbReference type="Proteomes" id="UP001180020"/>
    </source>
</evidence>
<name>A0AAV9DSI8_ACOCL</name>
<reference evidence="1" key="1">
    <citation type="journal article" date="2023" name="Nat. Commun.">
        <title>Diploid and tetraploid genomes of Acorus and the evolution of monocots.</title>
        <authorList>
            <person name="Ma L."/>
            <person name="Liu K.W."/>
            <person name="Li Z."/>
            <person name="Hsiao Y.Y."/>
            <person name="Qi Y."/>
            <person name="Fu T."/>
            <person name="Tang G.D."/>
            <person name="Zhang D."/>
            <person name="Sun W.H."/>
            <person name="Liu D.K."/>
            <person name="Li Y."/>
            <person name="Chen G.Z."/>
            <person name="Liu X.D."/>
            <person name="Liao X.Y."/>
            <person name="Jiang Y.T."/>
            <person name="Yu X."/>
            <person name="Hao Y."/>
            <person name="Huang J."/>
            <person name="Zhao X.W."/>
            <person name="Ke S."/>
            <person name="Chen Y.Y."/>
            <person name="Wu W.L."/>
            <person name="Hsu J.L."/>
            <person name="Lin Y.F."/>
            <person name="Huang M.D."/>
            <person name="Li C.Y."/>
            <person name="Huang L."/>
            <person name="Wang Z.W."/>
            <person name="Zhao X."/>
            <person name="Zhong W.Y."/>
            <person name="Peng D.H."/>
            <person name="Ahmad S."/>
            <person name="Lan S."/>
            <person name="Zhang J.S."/>
            <person name="Tsai W.C."/>
            <person name="Van de Peer Y."/>
            <person name="Liu Z.J."/>
        </authorList>
    </citation>
    <scope>NUCLEOTIDE SEQUENCE</scope>
    <source>
        <strain evidence="1">CP</strain>
    </source>
</reference>
<sequence>MKAEAVQAESGEELKAEAAFKETKMQRGTGMGPSILQDSIEHIRTMVDASESVVFRKMSRDAVQAPEA</sequence>
<accession>A0AAV9DSI8</accession>
<comment type="caution">
    <text evidence="1">The sequence shown here is derived from an EMBL/GenBank/DDBJ whole genome shotgun (WGS) entry which is preliminary data.</text>
</comment>
<evidence type="ECO:0000313" key="1">
    <source>
        <dbReference type="EMBL" id="KAK1303453.1"/>
    </source>
</evidence>
<dbReference type="Proteomes" id="UP001180020">
    <property type="component" value="Unassembled WGS sequence"/>
</dbReference>
<organism evidence="1 2">
    <name type="scientific">Acorus calamus</name>
    <name type="common">Sweet flag</name>
    <dbReference type="NCBI Taxonomy" id="4465"/>
    <lineage>
        <taxon>Eukaryota</taxon>
        <taxon>Viridiplantae</taxon>
        <taxon>Streptophyta</taxon>
        <taxon>Embryophyta</taxon>
        <taxon>Tracheophyta</taxon>
        <taxon>Spermatophyta</taxon>
        <taxon>Magnoliopsida</taxon>
        <taxon>Liliopsida</taxon>
        <taxon>Acoraceae</taxon>
        <taxon>Acorus</taxon>
    </lineage>
</organism>
<protein>
    <submittedName>
        <fullName evidence="1">Uncharacterized protein</fullName>
    </submittedName>
</protein>
<keyword evidence="2" id="KW-1185">Reference proteome</keyword>
<dbReference type="EMBL" id="JAUJYO010000011">
    <property type="protein sequence ID" value="KAK1303453.1"/>
    <property type="molecule type" value="Genomic_DNA"/>
</dbReference>
<gene>
    <name evidence="1" type="ORF">QJS10_CPB11g00244</name>
</gene>